<gene>
    <name evidence="1" type="ORF">MIND_01337300</name>
</gene>
<dbReference type="AlphaFoldDB" id="A0A8H6VSC6"/>
<comment type="caution">
    <text evidence="1">The sequence shown here is derived from an EMBL/GenBank/DDBJ whole genome shotgun (WGS) entry which is preliminary data.</text>
</comment>
<dbReference type="InterPro" id="IPR032675">
    <property type="entry name" value="LRR_dom_sf"/>
</dbReference>
<evidence type="ECO:0008006" key="3">
    <source>
        <dbReference type="Google" id="ProtNLM"/>
    </source>
</evidence>
<protein>
    <recommendedName>
        <fullName evidence="3">F-box domain-containing protein</fullName>
    </recommendedName>
</protein>
<accession>A0A8H6VSC6</accession>
<sequence>MLSSYSQLTSMLSCLQLEHWSSAELLSSLIKMSRLVAVETGKSVAHDVCPQESLFPSTTMVAPPACPRLPLDLERDVFELTAMMFPETRSKLTLVAHRVRSWIEPLSYKSLSIASLHDANRVLSISQSPHRAPDFLASTVRRLVLSRESHFPTRILALCSGITHLALEDELLRDRWSDIHATFLDLANVQRLAIAANEIRRRNTHAGANIFARLTHLTLLDVAHAGLPEFVAALPALTHLALASPPDCGTVQDFLARCPHLRVLVLLAPSPEWAADAGAKPRLLTDDRLVILEAKSWDEGVSDGDTFWTVAQSFVAEKRRTGHSSLCAARA</sequence>
<reference evidence="1" key="1">
    <citation type="submission" date="2020-05" db="EMBL/GenBank/DDBJ databases">
        <title>Mycena genomes resolve the evolution of fungal bioluminescence.</title>
        <authorList>
            <person name="Tsai I.J."/>
        </authorList>
    </citation>
    <scope>NUCLEOTIDE SEQUENCE</scope>
    <source>
        <strain evidence="1">171206Taipei</strain>
    </source>
</reference>
<dbReference type="GeneID" id="59352334"/>
<dbReference type="Gene3D" id="3.80.10.10">
    <property type="entry name" value="Ribonuclease Inhibitor"/>
    <property type="match status" value="1"/>
</dbReference>
<name>A0A8H6VSC6_9AGAR</name>
<dbReference type="Proteomes" id="UP000636479">
    <property type="component" value="Unassembled WGS sequence"/>
</dbReference>
<evidence type="ECO:0000313" key="1">
    <source>
        <dbReference type="EMBL" id="KAF7290236.1"/>
    </source>
</evidence>
<dbReference type="EMBL" id="JACAZF010000015">
    <property type="protein sequence ID" value="KAF7290236.1"/>
    <property type="molecule type" value="Genomic_DNA"/>
</dbReference>
<evidence type="ECO:0000313" key="2">
    <source>
        <dbReference type="Proteomes" id="UP000636479"/>
    </source>
</evidence>
<organism evidence="1 2">
    <name type="scientific">Mycena indigotica</name>
    <dbReference type="NCBI Taxonomy" id="2126181"/>
    <lineage>
        <taxon>Eukaryota</taxon>
        <taxon>Fungi</taxon>
        <taxon>Dikarya</taxon>
        <taxon>Basidiomycota</taxon>
        <taxon>Agaricomycotina</taxon>
        <taxon>Agaricomycetes</taxon>
        <taxon>Agaricomycetidae</taxon>
        <taxon>Agaricales</taxon>
        <taxon>Marasmiineae</taxon>
        <taxon>Mycenaceae</taxon>
        <taxon>Mycena</taxon>
    </lineage>
</organism>
<keyword evidence="2" id="KW-1185">Reference proteome</keyword>
<dbReference type="SUPFAM" id="SSF52047">
    <property type="entry name" value="RNI-like"/>
    <property type="match status" value="1"/>
</dbReference>
<proteinExistence type="predicted"/>
<dbReference type="RefSeq" id="XP_037213814.1">
    <property type="nucleotide sequence ID" value="XM_037369818.1"/>
</dbReference>
<dbReference type="OrthoDB" id="2842104at2759"/>